<evidence type="ECO:0000313" key="2">
    <source>
        <dbReference type="EMBL" id="GAG84459.1"/>
    </source>
</evidence>
<proteinExistence type="predicted"/>
<evidence type="ECO:0000256" key="1">
    <source>
        <dbReference type="SAM" id="Phobius"/>
    </source>
</evidence>
<organism evidence="2">
    <name type="scientific">marine sediment metagenome</name>
    <dbReference type="NCBI Taxonomy" id="412755"/>
    <lineage>
        <taxon>unclassified sequences</taxon>
        <taxon>metagenomes</taxon>
        <taxon>ecological metagenomes</taxon>
    </lineage>
</organism>
<accession>X1AP52</accession>
<name>X1AP52_9ZZZZ</name>
<dbReference type="EMBL" id="BART01017986">
    <property type="protein sequence ID" value="GAG84459.1"/>
    <property type="molecule type" value="Genomic_DNA"/>
</dbReference>
<dbReference type="AlphaFoldDB" id="X1AP52"/>
<sequence>MLIISSYLIVFSSLLIIIYDSRFISPRIKSNSYDEIALTRFVTGY</sequence>
<protein>
    <submittedName>
        <fullName evidence="2">Uncharacterized protein</fullName>
    </submittedName>
</protein>
<keyword evidence="1" id="KW-0472">Membrane</keyword>
<gene>
    <name evidence="2" type="ORF">S01H4_34049</name>
</gene>
<reference evidence="2" key="1">
    <citation type="journal article" date="2014" name="Front. Microbiol.">
        <title>High frequency of phylogenetically diverse reductive dehalogenase-homologous genes in deep subseafloor sedimentary metagenomes.</title>
        <authorList>
            <person name="Kawai M."/>
            <person name="Futagami T."/>
            <person name="Toyoda A."/>
            <person name="Takaki Y."/>
            <person name="Nishi S."/>
            <person name="Hori S."/>
            <person name="Arai W."/>
            <person name="Tsubouchi T."/>
            <person name="Morono Y."/>
            <person name="Uchiyama I."/>
            <person name="Ito T."/>
            <person name="Fujiyama A."/>
            <person name="Inagaki F."/>
            <person name="Takami H."/>
        </authorList>
    </citation>
    <scope>NUCLEOTIDE SEQUENCE</scope>
    <source>
        <strain evidence="2">Expedition CK06-06</strain>
    </source>
</reference>
<keyword evidence="1" id="KW-0812">Transmembrane</keyword>
<feature type="transmembrane region" description="Helical" evidence="1">
    <location>
        <begin position="6"/>
        <end position="24"/>
    </location>
</feature>
<keyword evidence="1" id="KW-1133">Transmembrane helix</keyword>
<comment type="caution">
    <text evidence="2">The sequence shown here is derived from an EMBL/GenBank/DDBJ whole genome shotgun (WGS) entry which is preliminary data.</text>
</comment>